<reference evidence="7" key="1">
    <citation type="journal article" date="2020" name="Stud. Mycol.">
        <title>101 Dothideomycetes genomes: a test case for predicting lifestyles and emergence of pathogens.</title>
        <authorList>
            <person name="Haridas S."/>
            <person name="Albert R."/>
            <person name="Binder M."/>
            <person name="Bloem J."/>
            <person name="Labutti K."/>
            <person name="Salamov A."/>
            <person name="Andreopoulos B."/>
            <person name="Baker S."/>
            <person name="Barry K."/>
            <person name="Bills G."/>
            <person name="Bluhm B."/>
            <person name="Cannon C."/>
            <person name="Castanera R."/>
            <person name="Culley D."/>
            <person name="Daum C."/>
            <person name="Ezra D."/>
            <person name="Gonzalez J."/>
            <person name="Henrissat B."/>
            <person name="Kuo A."/>
            <person name="Liang C."/>
            <person name="Lipzen A."/>
            <person name="Lutzoni F."/>
            <person name="Magnuson J."/>
            <person name="Mondo S."/>
            <person name="Nolan M."/>
            <person name="Ohm R."/>
            <person name="Pangilinan J."/>
            <person name="Park H.-J."/>
            <person name="Ramirez L."/>
            <person name="Alfaro M."/>
            <person name="Sun H."/>
            <person name="Tritt A."/>
            <person name="Yoshinaga Y."/>
            <person name="Zwiers L.-H."/>
            <person name="Turgeon B."/>
            <person name="Goodwin S."/>
            <person name="Spatafora J."/>
            <person name="Crous P."/>
            <person name="Grigoriev I."/>
        </authorList>
    </citation>
    <scope>NUCLEOTIDE SEQUENCE</scope>
    <source>
        <strain evidence="7">CBS 269.34</strain>
    </source>
</reference>
<feature type="compositionally biased region" description="Basic and acidic residues" evidence="5">
    <location>
        <begin position="127"/>
        <end position="136"/>
    </location>
</feature>
<dbReference type="GO" id="GO:0000712">
    <property type="term" value="P:resolution of meiotic recombination intermediates"/>
    <property type="evidence" value="ECO:0007669"/>
    <property type="project" value="TreeGrafter"/>
</dbReference>
<accession>A0A6A6Q9Y2</accession>
<name>A0A6A6Q9Y2_9PEZI</name>
<feature type="region of interest" description="Disordered" evidence="5">
    <location>
        <begin position="39"/>
        <end position="210"/>
    </location>
</feature>
<comment type="subcellular location">
    <subcellularLocation>
        <location evidence="2">Chromosome</location>
    </subcellularLocation>
    <subcellularLocation>
        <location evidence="1">Nucleus</location>
    </subcellularLocation>
</comment>
<evidence type="ECO:0000256" key="4">
    <source>
        <dbReference type="ARBA" id="ARBA00023242"/>
    </source>
</evidence>
<dbReference type="PANTHER" id="PTHR22980:SF5">
    <property type="entry name" value="CENP-T_HISTONE H4 HISTONE FOLD DOMAIN-CONTAINING PROTEIN"/>
    <property type="match status" value="1"/>
</dbReference>
<dbReference type="SUPFAM" id="SSF47113">
    <property type="entry name" value="Histone-fold"/>
    <property type="match status" value="1"/>
</dbReference>
<evidence type="ECO:0000259" key="6">
    <source>
        <dbReference type="Pfam" id="PF15511"/>
    </source>
</evidence>
<feature type="domain" description="CENP-T/Histone H4 histone fold" evidence="6">
    <location>
        <begin position="443"/>
        <end position="547"/>
    </location>
</feature>
<keyword evidence="3" id="KW-0158">Chromosome</keyword>
<dbReference type="AlphaFoldDB" id="A0A6A6Q9Y2"/>
<dbReference type="PANTHER" id="PTHR22980">
    <property type="entry name" value="CORTISTATIN"/>
    <property type="match status" value="1"/>
</dbReference>
<dbReference type="InterPro" id="IPR035425">
    <property type="entry name" value="CENP-T/H4_C"/>
</dbReference>
<dbReference type="GO" id="GO:0003682">
    <property type="term" value="F:chromatin binding"/>
    <property type="evidence" value="ECO:0007669"/>
    <property type="project" value="TreeGrafter"/>
</dbReference>
<keyword evidence="8" id="KW-1185">Reference proteome</keyword>
<evidence type="ECO:0000313" key="8">
    <source>
        <dbReference type="Proteomes" id="UP000799750"/>
    </source>
</evidence>
<proteinExistence type="predicted"/>
<keyword evidence="4" id="KW-0539">Nucleus</keyword>
<dbReference type="GO" id="GO:0046982">
    <property type="term" value="F:protein heterodimerization activity"/>
    <property type="evidence" value="ECO:0007669"/>
    <property type="project" value="InterPro"/>
</dbReference>
<feature type="compositionally biased region" description="Acidic residues" evidence="5">
    <location>
        <begin position="337"/>
        <end position="376"/>
    </location>
</feature>
<evidence type="ECO:0000313" key="7">
    <source>
        <dbReference type="EMBL" id="KAF2488849.1"/>
    </source>
</evidence>
<dbReference type="Gene3D" id="1.10.20.10">
    <property type="entry name" value="Histone, subunit A"/>
    <property type="match status" value="1"/>
</dbReference>
<dbReference type="CDD" id="cd22920">
    <property type="entry name" value="HFD_CENP-T"/>
    <property type="match status" value="1"/>
</dbReference>
<dbReference type="InterPro" id="IPR009072">
    <property type="entry name" value="Histone-fold"/>
</dbReference>
<feature type="region of interest" description="Disordered" evidence="5">
    <location>
        <begin position="417"/>
        <end position="436"/>
    </location>
</feature>
<dbReference type="Pfam" id="PF15511">
    <property type="entry name" value="CENP-T_C"/>
    <property type="match status" value="1"/>
</dbReference>
<evidence type="ECO:0000256" key="3">
    <source>
        <dbReference type="ARBA" id="ARBA00022454"/>
    </source>
</evidence>
<gene>
    <name evidence="7" type="ORF">BU16DRAFT_531896</name>
</gene>
<feature type="region of interest" description="Disordered" evidence="5">
    <location>
        <begin position="296"/>
        <end position="376"/>
    </location>
</feature>
<dbReference type="GO" id="GO:0005694">
    <property type="term" value="C:chromosome"/>
    <property type="evidence" value="ECO:0007669"/>
    <property type="project" value="UniProtKB-SubCell"/>
</dbReference>
<protein>
    <recommendedName>
        <fullName evidence="6">CENP-T/Histone H4 histone fold domain-containing protein</fullName>
    </recommendedName>
</protein>
<organism evidence="7 8">
    <name type="scientific">Lophium mytilinum</name>
    <dbReference type="NCBI Taxonomy" id="390894"/>
    <lineage>
        <taxon>Eukaryota</taxon>
        <taxon>Fungi</taxon>
        <taxon>Dikarya</taxon>
        <taxon>Ascomycota</taxon>
        <taxon>Pezizomycotina</taxon>
        <taxon>Dothideomycetes</taxon>
        <taxon>Pleosporomycetidae</taxon>
        <taxon>Mytilinidiales</taxon>
        <taxon>Mytilinidiaceae</taxon>
        <taxon>Lophium</taxon>
    </lineage>
</organism>
<evidence type="ECO:0000256" key="1">
    <source>
        <dbReference type="ARBA" id="ARBA00004123"/>
    </source>
</evidence>
<dbReference type="OrthoDB" id="10071681at2759"/>
<dbReference type="Proteomes" id="UP000799750">
    <property type="component" value="Unassembled WGS sequence"/>
</dbReference>
<dbReference type="EMBL" id="MU004200">
    <property type="protein sequence ID" value="KAF2488849.1"/>
    <property type="molecule type" value="Genomic_DNA"/>
</dbReference>
<evidence type="ECO:0000256" key="2">
    <source>
        <dbReference type="ARBA" id="ARBA00004286"/>
    </source>
</evidence>
<feature type="region of interest" description="Disordered" evidence="5">
    <location>
        <begin position="1"/>
        <end position="27"/>
    </location>
</feature>
<feature type="region of interest" description="Disordered" evidence="5">
    <location>
        <begin position="546"/>
        <end position="565"/>
    </location>
</feature>
<sequence length="565" mass="63313">MSEPERKRARITPRNSTANEVVPDEETEETAFATLHQLGRIIRPTSTPVRRPSSAGPLSGGRERNRTPNIAIRTPGSAARTPRGGPATRPITARRGAPTTPHAIRALRERLEAARTPGQNRRKSGRGQRETPRDTLRALSRILAKSTKPTVLSPDGDTQPPRNRNPALDDFDAGPDMERPRLSMPLGDLYDDDSFHEAPPRQSMLPDLPDDVDNATMQSLEFGRRALSEDPRRRFSTRLSGFGELNDLGPEPSEFEIDGAFINRRPRMDEDELLLGDDDVGDEFDDNTVELRALMDRRQSRLSELEGLEDDDEEPDDPTFRFIVPQRVLREASPVVADDEALGDEAPDDDAGQTEDGEYEEDEDDMVPPVPDDDDDAVEAEDDIVLDEEPDFEDPNEEVVAADLQAYREEEAAIDRSILPGPDPTTAKKAGRRRRELRVSKNGTEYPEFPSGVVKKLANGFAKSQGINSKISKETLTAIMQATDWFFEQAGEDLADYAQHAQRKTIDDSDVIMLMKRQRQINVNTSSFSLAQKLLPRELLQEIRMAPPGKVKRPRRTRMETIQEE</sequence>
<evidence type="ECO:0000256" key="5">
    <source>
        <dbReference type="SAM" id="MobiDB-lite"/>
    </source>
</evidence>
<dbReference type="GO" id="GO:0031297">
    <property type="term" value="P:replication fork processing"/>
    <property type="evidence" value="ECO:0007669"/>
    <property type="project" value="TreeGrafter"/>
</dbReference>
<feature type="compositionally biased region" description="Acidic residues" evidence="5">
    <location>
        <begin position="306"/>
        <end position="317"/>
    </location>
</feature>
<dbReference type="GO" id="GO:0071821">
    <property type="term" value="C:FANCM-MHF complex"/>
    <property type="evidence" value="ECO:0007669"/>
    <property type="project" value="TreeGrafter"/>
</dbReference>